<dbReference type="AlphaFoldDB" id="A0A850NQJ8"/>
<dbReference type="Proteomes" id="UP000558089">
    <property type="component" value="Unassembled WGS sequence"/>
</dbReference>
<keyword evidence="2" id="KW-1185">Reference proteome</keyword>
<evidence type="ECO:0000313" key="1">
    <source>
        <dbReference type="EMBL" id="NVN19577.1"/>
    </source>
</evidence>
<organism evidence="1 2">
    <name type="scientific">Flagellimonas chongwuensis</name>
    <dbReference type="NCBI Taxonomy" id="2697365"/>
    <lineage>
        <taxon>Bacteria</taxon>
        <taxon>Pseudomonadati</taxon>
        <taxon>Bacteroidota</taxon>
        <taxon>Flavobacteriia</taxon>
        <taxon>Flavobacteriales</taxon>
        <taxon>Flavobacteriaceae</taxon>
        <taxon>Flagellimonas</taxon>
    </lineage>
</organism>
<dbReference type="RefSeq" id="WP_176621120.1">
    <property type="nucleotide sequence ID" value="NZ_WYET01000008.1"/>
</dbReference>
<sequence>MQKKTFFPCLLFLICISCSSESDDKILSAENFITSFVVKNTGIEYKATIGTSSISADLPSEFSLEPVKLEVEISQGAKIDPAPSSITSLLNPVVFTVTAENGSKREYTLDIERQLYSQNFITSFELRKGDFSFSPNVGSAIIEGMVPSHILLEDIVLEIEISDGATIEPAPESITSITDTFIFVVTAENGETNEYSVDIIRELSSENAILGISAKADFNDIVVNKVSEGEFFQRLPSFMQTDNISLDIEISDFATISPNPIDVNDYTSPVVYKVIAENGEESSYEVGFEVMDIDFEVRCSESNASKWFGGDDRDNPDFEHGPYDRNVGTGQILQLSEDLNPDTFGVLFDRGFAYYQGGTYYDQDLEVQLDIRDENGTILGTTSVTVPPTYRGGWVYFDLTSTKVYMKANRPYFYTWHLVNGGELGVNTGSIGYNESIAGEECGQTGFSGQSRAAFETNLEEEWDLWYEHPWHFNYSLSGKK</sequence>
<comment type="caution">
    <text evidence="1">The sequence shown here is derived from an EMBL/GenBank/DDBJ whole genome shotgun (WGS) entry which is preliminary data.</text>
</comment>
<evidence type="ECO:0000313" key="2">
    <source>
        <dbReference type="Proteomes" id="UP000558089"/>
    </source>
</evidence>
<dbReference type="Gene3D" id="2.60.40.2340">
    <property type="match status" value="3"/>
</dbReference>
<dbReference type="EMBL" id="WYET01000008">
    <property type="protein sequence ID" value="NVN19577.1"/>
    <property type="molecule type" value="Genomic_DNA"/>
</dbReference>
<proteinExistence type="predicted"/>
<name>A0A850NQJ8_9FLAO</name>
<accession>A0A850NQJ8</accession>
<reference evidence="1 2" key="1">
    <citation type="submission" date="2020-01" db="EMBL/GenBank/DDBJ databases">
        <title>Draft Genome Analysis of Muricauda sp. HICW Isolated from coastal seawater of PR China.</title>
        <authorList>
            <person name="Chen M.-X."/>
        </authorList>
    </citation>
    <scope>NUCLEOTIDE SEQUENCE [LARGE SCALE GENOMIC DNA]</scope>
    <source>
        <strain evidence="1 2">HICW</strain>
    </source>
</reference>
<evidence type="ECO:0008006" key="3">
    <source>
        <dbReference type="Google" id="ProtNLM"/>
    </source>
</evidence>
<gene>
    <name evidence="1" type="ORF">GUA46_14600</name>
</gene>
<protein>
    <recommendedName>
        <fullName evidence="3">DUF5018 domain-containing protein</fullName>
    </recommendedName>
</protein>